<keyword evidence="4" id="KW-1185">Reference proteome</keyword>
<evidence type="ECO:0000256" key="1">
    <source>
        <dbReference type="SAM" id="Coils"/>
    </source>
</evidence>
<feature type="non-terminal residue" evidence="3">
    <location>
        <position position="1037"/>
    </location>
</feature>
<reference evidence="3" key="1">
    <citation type="submission" date="2023-10" db="EMBL/GenBank/DDBJ databases">
        <authorList>
            <person name="Chen Y."/>
            <person name="Shah S."/>
            <person name="Dougan E. K."/>
            <person name="Thang M."/>
            <person name="Chan C."/>
        </authorList>
    </citation>
    <scope>NUCLEOTIDE SEQUENCE [LARGE SCALE GENOMIC DNA]</scope>
</reference>
<keyword evidence="1" id="KW-0175">Coiled coil</keyword>
<organism evidence="3 4">
    <name type="scientific">Prorocentrum cordatum</name>
    <dbReference type="NCBI Taxonomy" id="2364126"/>
    <lineage>
        <taxon>Eukaryota</taxon>
        <taxon>Sar</taxon>
        <taxon>Alveolata</taxon>
        <taxon>Dinophyceae</taxon>
        <taxon>Prorocentrales</taxon>
        <taxon>Prorocentraceae</taxon>
        <taxon>Prorocentrum</taxon>
    </lineage>
</organism>
<sequence>VWSRVPAYSTAFCELLSEQWEECRILLQCTMGSWGRSRGQKYTVCSKCQNWVYDWRLRKQGGCCGKCGTQLQTQLEECPGRSDGRDVQRPDAMAAPDELLTKLCERFPANSQIILAMQAELAKPPEPPPKPAVVLAPADRYKQATEEQTKAKKAVEKQIEKVVAMQAKLSRMEEKLEELSAAHLSANMEVELAAETVAQTTKAPAEAAAPAPPQPMVFAIDSELFEYLEEADEEFRTGFTELQGATDQWHKQQDEAYKQIEADRLAREQARLAQEQAFAASQATVCDIHGAKVAALKEKGAALLRLARTRSFKKRRAGEGAAVDGAPAEERAPAAAAGAEKGKEEPRPGPGTAAPGGGAAGPSADRLAQHKRELAVAKDKAALAYAEKQGQNGVTKGAASTPAAQRYMVEHATEYAVVGCAETHLSDAKHVEAVRSLAKDGWKASGAPAWASVRSETGTRGGELVASRVDIAATTFSHLRGATSGGGDDPLLGFAPLVLHMKQGNLVVVMSYMFPGLGVRGANRCRFAALGAFLMGLADPWVVLADWNLSPKEMAETSFPGKVGGELLLPQGTEATCFKGSGSLIDFGLVSEGLSTQVELTAVLDVPWRVHCGLSLQIKRGARQWRRRQLAIPLPLPSPPRPTRAADPDSKSSKRKAASLARRRDRLSGGLQEAFVDLQLAAEVEQLNRLEEEAAAAAAPALETLVDYDDEGPGEQFFGEGEMSGAGAVTLTRPEARQGQQDDGAVVIELASRHDAKSAEVEPVFFVSAEAWAAAAPSEFEVGRYSSTAMGELESHRLVQQAGQGDVAVSRMYAEWVSKLEVVLLGANGCHDAAARRPYCGRANGYDFRSARLRAAPGRAHLKHQASEHWSVILALLRQLALLRGSGKAEEQRQRCFTLLLREVDRIMLDCAEHFNRGVNAEVHEAWALMMRGADVIPLSELEVMVGVTERFFSASQARSLAKSRRDFGAWARTVWKQSPGVLHRHVRDPGPETSELVVGGRTIAEPGQVMSRKAQRWGGLWRAPVDSWDDLMAALQ</sequence>
<dbReference type="EMBL" id="CAUYUJ010008790">
    <property type="protein sequence ID" value="CAK0824967.1"/>
    <property type="molecule type" value="Genomic_DNA"/>
</dbReference>
<evidence type="ECO:0000313" key="4">
    <source>
        <dbReference type="Proteomes" id="UP001189429"/>
    </source>
</evidence>
<comment type="caution">
    <text evidence="3">The sequence shown here is derived from an EMBL/GenBank/DDBJ whole genome shotgun (WGS) entry which is preliminary data.</text>
</comment>
<name>A0ABN9S227_9DINO</name>
<dbReference type="Proteomes" id="UP001189429">
    <property type="component" value="Unassembled WGS sequence"/>
</dbReference>
<protein>
    <submittedName>
        <fullName evidence="3">Uncharacterized protein</fullName>
    </submittedName>
</protein>
<feature type="region of interest" description="Disordered" evidence="2">
    <location>
        <begin position="631"/>
        <end position="663"/>
    </location>
</feature>
<feature type="non-terminal residue" evidence="3">
    <location>
        <position position="1"/>
    </location>
</feature>
<proteinExistence type="predicted"/>
<accession>A0ABN9S227</accession>
<feature type="coiled-coil region" evidence="1">
    <location>
        <begin position="138"/>
        <end position="189"/>
    </location>
</feature>
<evidence type="ECO:0000256" key="2">
    <source>
        <dbReference type="SAM" id="MobiDB-lite"/>
    </source>
</evidence>
<gene>
    <name evidence="3" type="ORF">PCOR1329_LOCUS25225</name>
</gene>
<evidence type="ECO:0000313" key="3">
    <source>
        <dbReference type="EMBL" id="CAK0824967.1"/>
    </source>
</evidence>
<feature type="compositionally biased region" description="Basic residues" evidence="2">
    <location>
        <begin position="653"/>
        <end position="663"/>
    </location>
</feature>
<feature type="region of interest" description="Disordered" evidence="2">
    <location>
        <begin position="315"/>
        <end position="367"/>
    </location>
</feature>